<name>A0AAZ1XLA1_OREAU</name>
<accession>A0AAZ1XLA1</accession>
<dbReference type="Ensembl" id="ENSOABT00000072897.1">
    <property type="protein sequence ID" value="ENSOABP00000069016.1"/>
    <property type="gene ID" value="ENSOABG00000028138.1"/>
</dbReference>
<reference evidence="1" key="2">
    <citation type="submission" date="2025-08" db="UniProtKB">
        <authorList>
            <consortium name="Ensembl"/>
        </authorList>
    </citation>
    <scope>IDENTIFICATION</scope>
</reference>
<reference evidence="2" key="1">
    <citation type="submission" date="2020-03" db="EMBL/GenBank/DDBJ databases">
        <title>Evolution of repeat sequences and sex chromosomes of tilapia species revealed by chromosome-level genomes.</title>
        <authorList>
            <person name="Xu L."/>
            <person name="Tao W."/>
            <person name="Wang D."/>
            <person name="Zhou Q."/>
        </authorList>
    </citation>
    <scope>NUCLEOTIDE SEQUENCE [LARGE SCALE GENOMIC DNA]</scope>
    <source>
        <strain evidence="2">Israel</strain>
    </source>
</reference>
<evidence type="ECO:0000313" key="2">
    <source>
        <dbReference type="Proteomes" id="UP000472276"/>
    </source>
</evidence>
<keyword evidence="2" id="KW-1185">Reference proteome</keyword>
<dbReference type="AlphaFoldDB" id="A0AAZ1XLA1"/>
<reference evidence="1" key="3">
    <citation type="submission" date="2025-09" db="UniProtKB">
        <authorList>
            <consortium name="Ensembl"/>
        </authorList>
    </citation>
    <scope>IDENTIFICATION</scope>
</reference>
<proteinExistence type="predicted"/>
<sequence>ILWTSFPRVLCDTFCCKFKSKRGHKWRHWRRQSRDYNQKQVILLRQVNMNKTPAKMEQE</sequence>
<organism evidence="1 2">
    <name type="scientific">Oreochromis aureus</name>
    <name type="common">Israeli tilapia</name>
    <name type="synonym">Chromis aureus</name>
    <dbReference type="NCBI Taxonomy" id="47969"/>
    <lineage>
        <taxon>Eukaryota</taxon>
        <taxon>Metazoa</taxon>
        <taxon>Chordata</taxon>
        <taxon>Craniata</taxon>
        <taxon>Vertebrata</taxon>
        <taxon>Euteleostomi</taxon>
        <taxon>Actinopterygii</taxon>
        <taxon>Neopterygii</taxon>
        <taxon>Teleostei</taxon>
        <taxon>Neoteleostei</taxon>
        <taxon>Acanthomorphata</taxon>
        <taxon>Ovalentaria</taxon>
        <taxon>Cichlomorphae</taxon>
        <taxon>Cichliformes</taxon>
        <taxon>Cichlidae</taxon>
        <taxon>African cichlids</taxon>
        <taxon>Pseudocrenilabrinae</taxon>
        <taxon>Oreochromini</taxon>
        <taxon>Oreochromis</taxon>
    </lineage>
</organism>
<protein>
    <submittedName>
        <fullName evidence="1">Uncharacterized protein</fullName>
    </submittedName>
</protein>
<evidence type="ECO:0000313" key="1">
    <source>
        <dbReference type="Ensembl" id="ENSOABP00000069016.1"/>
    </source>
</evidence>
<dbReference type="Proteomes" id="UP000472276">
    <property type="component" value="Unassembled WGS sequence"/>
</dbReference>